<feature type="compositionally biased region" description="Low complexity" evidence="8">
    <location>
        <begin position="242"/>
        <end position="261"/>
    </location>
</feature>
<dbReference type="Proteomes" id="UP000005408">
    <property type="component" value="Unassembled WGS sequence"/>
</dbReference>
<feature type="domain" description="STI1" evidence="9">
    <location>
        <begin position="139"/>
        <end position="178"/>
    </location>
</feature>
<dbReference type="InterPro" id="IPR006636">
    <property type="entry name" value="STI1_HS-bd"/>
</dbReference>
<feature type="repeat" description="TPR" evidence="7">
    <location>
        <begin position="77"/>
        <end position="110"/>
    </location>
</feature>
<dbReference type="InterPro" id="IPR013105">
    <property type="entry name" value="TPR_2"/>
</dbReference>
<dbReference type="FunFam" id="1.10.260.100:FF:000004">
    <property type="entry name" value="Putative stress-induced-phosphoprotein 1"/>
    <property type="match status" value="1"/>
</dbReference>
<dbReference type="SMART" id="SM00727">
    <property type="entry name" value="STI1"/>
    <property type="match status" value="2"/>
</dbReference>
<comment type="function">
    <text evidence="6">Acts as a co-chaperone for HSP90AA1. Mediates the association of the molecular chaperones HSPA8/HSC70 and HSP90.</text>
</comment>
<keyword evidence="11" id="KW-1185">Reference proteome</keyword>
<feature type="compositionally biased region" description="Acidic residues" evidence="8">
    <location>
        <begin position="219"/>
        <end position="229"/>
    </location>
</feature>
<dbReference type="FunFam" id="1.25.40.10:FF:000027">
    <property type="entry name" value="stress-induced-phosphoprotein 1 isoform X1"/>
    <property type="match status" value="1"/>
</dbReference>
<dbReference type="EnsemblMetazoa" id="G12646.14">
    <property type="protein sequence ID" value="G12646.14:cds"/>
    <property type="gene ID" value="G12646"/>
</dbReference>
<dbReference type="Pfam" id="PF13181">
    <property type="entry name" value="TPR_8"/>
    <property type="match status" value="1"/>
</dbReference>
<evidence type="ECO:0000313" key="11">
    <source>
        <dbReference type="Proteomes" id="UP000005408"/>
    </source>
</evidence>
<dbReference type="InterPro" id="IPR041243">
    <property type="entry name" value="STI1/HOP_DP"/>
</dbReference>
<dbReference type="InterPro" id="IPR011990">
    <property type="entry name" value="TPR-like_helical_dom_sf"/>
</dbReference>
<feature type="repeat" description="TPR" evidence="7">
    <location>
        <begin position="266"/>
        <end position="299"/>
    </location>
</feature>
<evidence type="ECO:0000256" key="6">
    <source>
        <dbReference type="ARBA" id="ARBA00045590"/>
    </source>
</evidence>
<dbReference type="Pfam" id="PF17830">
    <property type="entry name" value="STI1-HOP_DP"/>
    <property type="match status" value="2"/>
</dbReference>
<dbReference type="Gene3D" id="1.10.260.100">
    <property type="match status" value="2"/>
</dbReference>
<dbReference type="FunFam" id="1.10.260.100:FF:000002">
    <property type="entry name" value="Stress-induced-phosphoprotein 1 (Hsp70/Hsp90-organizing)"/>
    <property type="match status" value="1"/>
</dbReference>
<accession>A0A8W8I6N1</accession>
<evidence type="ECO:0000256" key="5">
    <source>
        <dbReference type="ARBA" id="ARBA00026193"/>
    </source>
</evidence>
<dbReference type="Pfam" id="PF13424">
    <property type="entry name" value="TPR_12"/>
    <property type="match status" value="1"/>
</dbReference>
<keyword evidence="3 7" id="KW-0802">TPR repeat</keyword>
<dbReference type="SMART" id="SM00028">
    <property type="entry name" value="TPR"/>
    <property type="match status" value="9"/>
</dbReference>
<organism evidence="10 11">
    <name type="scientific">Magallana gigas</name>
    <name type="common">Pacific oyster</name>
    <name type="synonym">Crassostrea gigas</name>
    <dbReference type="NCBI Taxonomy" id="29159"/>
    <lineage>
        <taxon>Eukaryota</taxon>
        <taxon>Metazoa</taxon>
        <taxon>Spiralia</taxon>
        <taxon>Lophotrochozoa</taxon>
        <taxon>Mollusca</taxon>
        <taxon>Bivalvia</taxon>
        <taxon>Autobranchia</taxon>
        <taxon>Pteriomorphia</taxon>
        <taxon>Ostreida</taxon>
        <taxon>Ostreoidea</taxon>
        <taxon>Ostreidae</taxon>
        <taxon>Magallana</taxon>
    </lineage>
</organism>
<dbReference type="FunFam" id="1.25.40.10:FF:000020">
    <property type="entry name" value="Stress-induced phosphoprotein 1"/>
    <property type="match status" value="1"/>
</dbReference>
<evidence type="ECO:0000256" key="1">
    <source>
        <dbReference type="ARBA" id="ARBA00022490"/>
    </source>
</evidence>
<evidence type="ECO:0000256" key="3">
    <source>
        <dbReference type="ARBA" id="ARBA00022803"/>
    </source>
</evidence>
<name>A0A8W8I6N1_MAGGI</name>
<feature type="repeat" description="TPR" evidence="7">
    <location>
        <begin position="435"/>
        <end position="468"/>
    </location>
</feature>
<keyword evidence="1" id="KW-0963">Cytoplasm</keyword>
<feature type="repeat" description="TPR" evidence="7">
    <location>
        <begin position="401"/>
        <end position="434"/>
    </location>
</feature>
<dbReference type="PANTHER" id="PTHR22904">
    <property type="entry name" value="TPR REPEAT CONTAINING PROTEIN"/>
    <property type="match status" value="1"/>
</dbReference>
<evidence type="ECO:0000256" key="4">
    <source>
        <dbReference type="ARBA" id="ARBA00024190"/>
    </source>
</evidence>
<feature type="region of interest" description="Disordered" evidence="8">
    <location>
        <begin position="198"/>
        <end position="272"/>
    </location>
</feature>
<evidence type="ECO:0000256" key="7">
    <source>
        <dbReference type="PROSITE-ProRule" id="PRU00339"/>
    </source>
</evidence>
<evidence type="ECO:0000313" key="10">
    <source>
        <dbReference type="EnsemblMetazoa" id="G12646.14:cds"/>
    </source>
</evidence>
<keyword evidence="2" id="KW-0677">Repeat</keyword>
<dbReference type="Pfam" id="PF07719">
    <property type="entry name" value="TPR_2"/>
    <property type="match status" value="1"/>
</dbReference>
<dbReference type="PROSITE" id="PS50005">
    <property type="entry name" value="TPR"/>
    <property type="match status" value="7"/>
</dbReference>
<dbReference type="GO" id="GO:0051879">
    <property type="term" value="F:Hsp90 protein binding"/>
    <property type="evidence" value="ECO:0007669"/>
    <property type="project" value="TreeGrafter"/>
</dbReference>
<dbReference type="InterPro" id="IPR019734">
    <property type="entry name" value="TPR_rpt"/>
</dbReference>
<feature type="domain" description="STI1" evidence="9">
    <location>
        <begin position="530"/>
        <end position="569"/>
    </location>
</feature>
<feature type="compositionally biased region" description="Basic and acidic residues" evidence="8">
    <location>
        <begin position="262"/>
        <end position="272"/>
    </location>
</feature>
<comment type="subcellular location">
    <subcellularLocation>
        <location evidence="4">Dynein axonemal particle</location>
    </subcellularLocation>
</comment>
<feature type="repeat" description="TPR" evidence="7">
    <location>
        <begin position="9"/>
        <end position="42"/>
    </location>
</feature>
<dbReference type="Gene3D" id="1.25.40.10">
    <property type="entry name" value="Tetratricopeptide repeat domain"/>
    <property type="match status" value="3"/>
</dbReference>
<reference evidence="10" key="1">
    <citation type="submission" date="2022-08" db="UniProtKB">
        <authorList>
            <consortium name="EnsemblMetazoa"/>
        </authorList>
    </citation>
    <scope>IDENTIFICATION</scope>
    <source>
        <strain evidence="10">05x7-T-G4-1.051#20</strain>
    </source>
</reference>
<dbReference type="AlphaFoldDB" id="A0A8W8I6N1"/>
<proteinExistence type="predicted"/>
<sequence>MADINKKKAEALKIQGNEALNQQKYQEAIEHYTAAIDLDKDNHVLYSNRSAALTHAGKYLEAIKDADKAIQLNPEWARGYSRKGTALSKLYRYEEACEAFSDGLRVNPDNAALKKGMEDAKSHLTGPGNSQPISSPFAAPDMMAKLLANPKTREYLNQPDYCQMIEKLKENPNDLKDMVDPRIITTLGVLLGFDITTPSAFTGEDESEEMETNSPPECTGEDESEEMETDSPPPQTSADSKSASFPNPNSPDSSVPSSSEKVNSKALEEKEKGNAAYKKKDFEVALGHYSAAIELDPTNITFRNNRAAVYFEQENYDKCIEECEKAVEIGRENRADYTLIAKALARAGKAYLKKDDDESALRYLNKSLSEHRTPEISKLILEIDKRMKEKERLAYVNPELALEEKNKGNKYFQDGKYPEAKKHYDEAIKRNPDDAKIYSNRAACYTKLMEFNLALADCEKCIALDPKFIKGYLRKGSILLAMKEPTKAASAYQKALEIDPNSEEAQKGYRDAMMAEGNDPEAVRRRAMGDPEVQAILNDPAMRLILEQMQKDPNALKEHLKNPDIAKKLEKLLECGIIAIR</sequence>
<evidence type="ECO:0000256" key="8">
    <source>
        <dbReference type="SAM" id="MobiDB-lite"/>
    </source>
</evidence>
<protein>
    <recommendedName>
        <fullName evidence="5">Stress-induced-phosphoprotein 1</fullName>
    </recommendedName>
</protein>
<dbReference type="FunFam" id="1.25.40.10:FF:000010">
    <property type="entry name" value="Stress-induced phosphoprotein 1"/>
    <property type="match status" value="1"/>
</dbReference>
<feature type="repeat" description="TPR" evidence="7">
    <location>
        <begin position="43"/>
        <end position="76"/>
    </location>
</feature>
<dbReference type="PANTHER" id="PTHR22904:SF523">
    <property type="entry name" value="STRESS-INDUCED-PHOSPHOPROTEIN 1"/>
    <property type="match status" value="1"/>
</dbReference>
<evidence type="ECO:0000259" key="9">
    <source>
        <dbReference type="SMART" id="SM00727"/>
    </source>
</evidence>
<dbReference type="OrthoDB" id="2423701at2759"/>
<feature type="repeat" description="TPR" evidence="7">
    <location>
        <begin position="469"/>
        <end position="502"/>
    </location>
</feature>
<dbReference type="OMA" id="MYSAREN"/>
<dbReference type="SUPFAM" id="SSF48452">
    <property type="entry name" value="TPR-like"/>
    <property type="match status" value="3"/>
</dbReference>
<evidence type="ECO:0000256" key="2">
    <source>
        <dbReference type="ARBA" id="ARBA00022737"/>
    </source>
</evidence>
<dbReference type="Pfam" id="PF00515">
    <property type="entry name" value="TPR_1"/>
    <property type="match status" value="1"/>
</dbReference>
<dbReference type="GO" id="GO:0120293">
    <property type="term" value="C:dynein axonemal particle"/>
    <property type="evidence" value="ECO:0007669"/>
    <property type="project" value="UniProtKB-SubCell"/>
</dbReference>
<dbReference type="Pfam" id="PF13414">
    <property type="entry name" value="TPR_11"/>
    <property type="match status" value="1"/>
</dbReference>